<dbReference type="GO" id="GO:0008168">
    <property type="term" value="F:methyltransferase activity"/>
    <property type="evidence" value="ECO:0007669"/>
    <property type="project" value="UniProtKB-KW"/>
</dbReference>
<dbReference type="Pfam" id="PF20465">
    <property type="entry name" value="MmeI_hel"/>
    <property type="match status" value="1"/>
</dbReference>
<comment type="catalytic activity">
    <reaction evidence="4">
        <text>a 2'-deoxyadenosine in DNA + S-adenosyl-L-methionine = an N(6)-methyl-2'-deoxyadenosine in DNA + S-adenosyl-L-homocysteine + H(+)</text>
        <dbReference type="Rhea" id="RHEA:15197"/>
        <dbReference type="Rhea" id="RHEA-COMP:12418"/>
        <dbReference type="Rhea" id="RHEA-COMP:12419"/>
        <dbReference type="ChEBI" id="CHEBI:15378"/>
        <dbReference type="ChEBI" id="CHEBI:57856"/>
        <dbReference type="ChEBI" id="CHEBI:59789"/>
        <dbReference type="ChEBI" id="CHEBI:90615"/>
        <dbReference type="ChEBI" id="CHEBI:90616"/>
        <dbReference type="EC" id="2.1.1.72"/>
    </reaction>
</comment>
<sequence length="936" mass="107746">MTSKETEHHLEHLTQNLNPTEFIYDFLLAFGLPKASVSRLKKGDFNRSKVAGEILYKGKIFFKEGQTGNMLFEVEELSQDPRILKENPRIIFLTDYKNVVAKDLRTKVNREFPITDLPKYRDFFVPITGAEIYKSTNDNKADREASYALARFYDIVVQDNPELYKGDSHSLNILLSRLLFCFFAEDTGIFENEGMFTDAMANNTTENGSDLDVFFKDLFAKLNSRKSTHPSAVKDFPYVNGGLFKDEIKIPKFSKKSRDILLDCGNLNWDEINPDIFGSMIQAVADPEERSGLGMHYTSVPNILKLIKPLFLDELYEEFEKNRDNAKNLEKLLTRLSDIKFFDPACGSGNFLIITYKELRLLEIKIIQQLIDLENEFADTPITAQTKMNFSGKGDTVAIPPTQQKINFGGKQAKIYYPQIHLSQFYGIEIKDFAHEVAILSLWLAEHQMNKVFVDQLEGFGQTDPILPLKESGKITQGNAATLDWEKACSKEENDEIYIIGNPPYLGYSRQNIDQKNDLATVVSYIPNYKKLDYIVIWFIKATNYIKSPQQKYAFVSTNSITQGEQVSLLFPYILSRNQEIFFAHQSFKWQNNAKGNAGVAVIIVGIRMASNEKKVLFSENLQIVSTNINPYLINAPNNLVYPRNTPLSAFPEMIKGSSPGDNGNLLLDNSEREEILQAEPDAEKFIKKYIGAYEFMHSIDRYCIYVTDENLEDAHNISSFKGRFGKVADFRKQSTKVATQNKAKIPYFFDENKHREEDFLLIPQTGSERREYLPIGYFDKSNIVSNAVRVIYTSETWIFGVLSSKIHMVWIRAIAGRLKTDMQYSNTLCYNTFPFPEIPTKQKEIINQYVFAILDERAKFPQKTMAWLYNPDTMPKDLKNAHRELDEAIERCYRLAPFTSDAERLEYLFKMYDEMTKKDTLWGKVKKGKKKKNEI</sequence>
<feature type="domain" description="MmeI-like helicase spacer" evidence="6">
    <location>
        <begin position="169"/>
        <end position="244"/>
    </location>
</feature>
<dbReference type="GO" id="GO:0032259">
    <property type="term" value="P:methylation"/>
    <property type="evidence" value="ECO:0007669"/>
    <property type="project" value="UniProtKB-KW"/>
</dbReference>
<dbReference type="InterPro" id="IPR046817">
    <property type="entry name" value="MmeI_N"/>
</dbReference>
<keyword evidence="2 10" id="KW-0489">Methyltransferase</keyword>
<feature type="domain" description="MmeI-like DNA-methyltransferase" evidence="9">
    <location>
        <begin position="319"/>
        <end position="618"/>
    </location>
</feature>
<feature type="domain" description="MmeI-like N-terminal" evidence="5">
    <location>
        <begin position="14"/>
        <end position="155"/>
    </location>
</feature>
<evidence type="ECO:0000259" key="5">
    <source>
        <dbReference type="Pfam" id="PF20464"/>
    </source>
</evidence>
<dbReference type="InterPro" id="IPR046816">
    <property type="entry name" value="MmeI_Mtase"/>
</dbReference>
<dbReference type="InterPro" id="IPR050953">
    <property type="entry name" value="N4_N6_ade-DNA_methylase"/>
</dbReference>
<evidence type="ECO:0000313" key="11">
    <source>
        <dbReference type="Proteomes" id="UP000626242"/>
    </source>
</evidence>
<feature type="domain" description="MmeI-like C-terminal" evidence="8">
    <location>
        <begin position="840"/>
        <end position="918"/>
    </location>
</feature>
<dbReference type="InterPro" id="IPR046818">
    <property type="entry name" value="MmeI_C"/>
</dbReference>
<dbReference type="Pfam" id="PF20467">
    <property type="entry name" value="MmeI_C"/>
    <property type="match status" value="1"/>
</dbReference>
<dbReference type="InterPro" id="IPR046820">
    <property type="entry name" value="MmeI_TRD"/>
</dbReference>
<dbReference type="Gene3D" id="3.40.50.150">
    <property type="entry name" value="Vaccinia Virus protein VP39"/>
    <property type="match status" value="1"/>
</dbReference>
<keyword evidence="3" id="KW-0808">Transferase</keyword>
<dbReference type="SUPFAM" id="SSF53335">
    <property type="entry name" value="S-adenosyl-L-methionine-dependent methyltransferases"/>
    <property type="match status" value="1"/>
</dbReference>
<comment type="caution">
    <text evidence="10">The sequence shown here is derived from an EMBL/GenBank/DDBJ whole genome shotgun (WGS) entry which is preliminary data.</text>
</comment>
<evidence type="ECO:0000256" key="3">
    <source>
        <dbReference type="ARBA" id="ARBA00022679"/>
    </source>
</evidence>
<evidence type="ECO:0000256" key="2">
    <source>
        <dbReference type="ARBA" id="ARBA00022603"/>
    </source>
</evidence>
<dbReference type="PANTHER" id="PTHR33841:SF1">
    <property type="entry name" value="DNA METHYLTRANSFERASE A"/>
    <property type="match status" value="1"/>
</dbReference>
<dbReference type="RefSeq" id="WP_251834283.1">
    <property type="nucleotide sequence ID" value="NZ_JACSPS010000006.1"/>
</dbReference>
<evidence type="ECO:0000313" key="10">
    <source>
        <dbReference type="EMBL" id="MBD8019087.1"/>
    </source>
</evidence>
<dbReference type="InterPro" id="IPR046819">
    <property type="entry name" value="MmeI_hel"/>
</dbReference>
<dbReference type="EMBL" id="JACSPS010000006">
    <property type="protein sequence ID" value="MBD8019087.1"/>
    <property type="molecule type" value="Genomic_DNA"/>
</dbReference>
<evidence type="ECO:0000256" key="1">
    <source>
        <dbReference type="ARBA" id="ARBA00011900"/>
    </source>
</evidence>
<dbReference type="EC" id="2.1.1.72" evidence="1"/>
<dbReference type="Pfam" id="PF20473">
    <property type="entry name" value="MmeI_Mtase"/>
    <property type="match status" value="1"/>
</dbReference>
<dbReference type="Proteomes" id="UP000626242">
    <property type="component" value="Unassembled WGS sequence"/>
</dbReference>
<organism evidence="10 11">
    <name type="scientific">Kaistella pullorum</name>
    <dbReference type="NCBI Taxonomy" id="2763074"/>
    <lineage>
        <taxon>Bacteria</taxon>
        <taxon>Pseudomonadati</taxon>
        <taxon>Bacteroidota</taxon>
        <taxon>Flavobacteriia</taxon>
        <taxon>Flavobacteriales</taxon>
        <taxon>Weeksellaceae</taxon>
        <taxon>Chryseobacterium group</taxon>
        <taxon>Kaistella</taxon>
    </lineage>
</organism>
<gene>
    <name evidence="10" type="ORF">H9628_11450</name>
</gene>
<reference evidence="10 11" key="1">
    <citation type="submission" date="2020-08" db="EMBL/GenBank/DDBJ databases">
        <title>A Genomic Blueprint of the Chicken Gut Microbiome.</title>
        <authorList>
            <person name="Gilroy R."/>
            <person name="Ravi A."/>
            <person name="Getino M."/>
            <person name="Pursley I."/>
            <person name="Horton D.L."/>
            <person name="Alikhan N.-F."/>
            <person name="Baker D."/>
            <person name="Gharbi K."/>
            <person name="Hall N."/>
            <person name="Watson M."/>
            <person name="Adriaenssens E.M."/>
            <person name="Foster-Nyarko E."/>
            <person name="Jarju S."/>
            <person name="Secka A."/>
            <person name="Antonio M."/>
            <person name="Oren A."/>
            <person name="Chaudhuri R."/>
            <person name="La Ragione R.M."/>
            <person name="Hildebrand F."/>
            <person name="Pallen M.J."/>
        </authorList>
    </citation>
    <scope>NUCLEOTIDE SEQUENCE [LARGE SCALE GENOMIC DNA]</scope>
    <source>
        <strain evidence="10 11">Sa1CVA4</strain>
    </source>
</reference>
<keyword evidence="11" id="KW-1185">Reference proteome</keyword>
<evidence type="ECO:0000259" key="9">
    <source>
        <dbReference type="Pfam" id="PF20473"/>
    </source>
</evidence>
<dbReference type="Pfam" id="PF20464">
    <property type="entry name" value="MmeI_N"/>
    <property type="match status" value="1"/>
</dbReference>
<dbReference type="Pfam" id="PF20466">
    <property type="entry name" value="MmeI_TRD"/>
    <property type="match status" value="1"/>
</dbReference>
<protein>
    <recommendedName>
        <fullName evidence="1">site-specific DNA-methyltransferase (adenine-specific)</fullName>
        <ecNumber evidence="1">2.1.1.72</ecNumber>
    </recommendedName>
</protein>
<evidence type="ECO:0000256" key="4">
    <source>
        <dbReference type="ARBA" id="ARBA00047942"/>
    </source>
</evidence>
<feature type="domain" description="MmeI-like target recognition" evidence="7">
    <location>
        <begin position="636"/>
        <end position="839"/>
    </location>
</feature>
<dbReference type="InterPro" id="IPR029063">
    <property type="entry name" value="SAM-dependent_MTases_sf"/>
</dbReference>
<dbReference type="PANTHER" id="PTHR33841">
    <property type="entry name" value="DNA METHYLTRANSFERASE YEEA-RELATED"/>
    <property type="match status" value="1"/>
</dbReference>
<evidence type="ECO:0000259" key="8">
    <source>
        <dbReference type="Pfam" id="PF20467"/>
    </source>
</evidence>
<proteinExistence type="predicted"/>
<evidence type="ECO:0000259" key="7">
    <source>
        <dbReference type="Pfam" id="PF20466"/>
    </source>
</evidence>
<evidence type="ECO:0000259" key="6">
    <source>
        <dbReference type="Pfam" id="PF20465"/>
    </source>
</evidence>
<accession>A0ABR8WQ70</accession>
<name>A0ABR8WQ70_9FLAO</name>